<dbReference type="Proteomes" id="UP000054477">
    <property type="component" value="Unassembled WGS sequence"/>
</dbReference>
<dbReference type="HOGENOM" id="CLU_2812778_0_0_1"/>
<gene>
    <name evidence="1" type="ORF">K443DRAFT_641926</name>
</gene>
<name>A0A0C9XUM7_9AGAR</name>
<reference evidence="2" key="2">
    <citation type="submission" date="2015-01" db="EMBL/GenBank/DDBJ databases">
        <title>Evolutionary Origins and Diversification of the Mycorrhizal Mutualists.</title>
        <authorList>
            <consortium name="DOE Joint Genome Institute"/>
            <consortium name="Mycorrhizal Genomics Consortium"/>
            <person name="Kohler A."/>
            <person name="Kuo A."/>
            <person name="Nagy L.G."/>
            <person name="Floudas D."/>
            <person name="Copeland A."/>
            <person name="Barry K.W."/>
            <person name="Cichocki N."/>
            <person name="Veneault-Fourrey C."/>
            <person name="LaButti K."/>
            <person name="Lindquist E.A."/>
            <person name="Lipzen A."/>
            <person name="Lundell T."/>
            <person name="Morin E."/>
            <person name="Murat C."/>
            <person name="Riley R."/>
            <person name="Ohm R."/>
            <person name="Sun H."/>
            <person name="Tunlid A."/>
            <person name="Henrissat B."/>
            <person name="Grigoriev I.V."/>
            <person name="Hibbett D.S."/>
            <person name="Martin F."/>
        </authorList>
    </citation>
    <scope>NUCLEOTIDE SEQUENCE [LARGE SCALE GENOMIC DNA]</scope>
    <source>
        <strain evidence="2">LaAM-08-1</strain>
    </source>
</reference>
<organism evidence="1 2">
    <name type="scientific">Laccaria amethystina LaAM-08-1</name>
    <dbReference type="NCBI Taxonomy" id="1095629"/>
    <lineage>
        <taxon>Eukaryota</taxon>
        <taxon>Fungi</taxon>
        <taxon>Dikarya</taxon>
        <taxon>Basidiomycota</taxon>
        <taxon>Agaricomycotina</taxon>
        <taxon>Agaricomycetes</taxon>
        <taxon>Agaricomycetidae</taxon>
        <taxon>Agaricales</taxon>
        <taxon>Agaricineae</taxon>
        <taxon>Hydnangiaceae</taxon>
        <taxon>Laccaria</taxon>
    </lineage>
</organism>
<sequence length="67" mass="7743">MHKCQIDHCFLLARPSVRPPTPASILKHTSVLCLVRYNPFWLDKPPHAFLIIRALVPELVLDRFHCA</sequence>
<protein>
    <submittedName>
        <fullName evidence="1">Uncharacterized protein</fullName>
    </submittedName>
</protein>
<proteinExistence type="predicted"/>
<evidence type="ECO:0000313" key="2">
    <source>
        <dbReference type="Proteomes" id="UP000054477"/>
    </source>
</evidence>
<dbReference type="AlphaFoldDB" id="A0A0C9XUM7"/>
<reference evidence="1 2" key="1">
    <citation type="submission" date="2014-04" db="EMBL/GenBank/DDBJ databases">
        <authorList>
            <consortium name="DOE Joint Genome Institute"/>
            <person name="Kuo A."/>
            <person name="Kohler A."/>
            <person name="Nagy L.G."/>
            <person name="Floudas D."/>
            <person name="Copeland A."/>
            <person name="Barry K.W."/>
            <person name="Cichocki N."/>
            <person name="Veneault-Fourrey C."/>
            <person name="LaButti K."/>
            <person name="Lindquist E.A."/>
            <person name="Lipzen A."/>
            <person name="Lundell T."/>
            <person name="Morin E."/>
            <person name="Murat C."/>
            <person name="Sun H."/>
            <person name="Tunlid A."/>
            <person name="Henrissat B."/>
            <person name="Grigoriev I.V."/>
            <person name="Hibbett D.S."/>
            <person name="Martin F."/>
            <person name="Nordberg H.P."/>
            <person name="Cantor M.N."/>
            <person name="Hua S.X."/>
        </authorList>
    </citation>
    <scope>NUCLEOTIDE SEQUENCE [LARGE SCALE GENOMIC DNA]</scope>
    <source>
        <strain evidence="1 2">LaAM-08-1</strain>
    </source>
</reference>
<keyword evidence="2" id="KW-1185">Reference proteome</keyword>
<accession>A0A0C9XUM7</accession>
<dbReference type="EMBL" id="KN838561">
    <property type="protein sequence ID" value="KIK05344.1"/>
    <property type="molecule type" value="Genomic_DNA"/>
</dbReference>
<evidence type="ECO:0000313" key="1">
    <source>
        <dbReference type="EMBL" id="KIK05344.1"/>
    </source>
</evidence>